<dbReference type="Proteomes" id="UP000730481">
    <property type="component" value="Unassembled WGS sequence"/>
</dbReference>
<feature type="compositionally biased region" description="Basic residues" evidence="1">
    <location>
        <begin position="151"/>
        <end position="165"/>
    </location>
</feature>
<dbReference type="SMART" id="SM00355">
    <property type="entry name" value="ZnF_C2H2"/>
    <property type="match status" value="3"/>
</dbReference>
<reference evidence="3" key="1">
    <citation type="journal article" date="2017" name="Mycologia">
        <title>Fusarium algeriense, sp. nov., a novel toxigenic crown rot pathogen of durum wheat from Algeria is nested in the Fusarium burgessii species complex.</title>
        <authorList>
            <person name="Laraba I."/>
            <person name="Keddad A."/>
            <person name="Boureghda H."/>
            <person name="Abdallah N."/>
            <person name="Vaughan M.M."/>
            <person name="Proctor R.H."/>
            <person name="Busman M."/>
            <person name="O'Donnell K."/>
        </authorList>
    </citation>
    <scope>NUCLEOTIDE SEQUENCE</scope>
    <source>
        <strain evidence="3">NRRL 25174</strain>
    </source>
</reference>
<evidence type="ECO:0000259" key="2">
    <source>
        <dbReference type="PROSITE" id="PS00028"/>
    </source>
</evidence>
<reference evidence="3" key="2">
    <citation type="submission" date="2020-02" db="EMBL/GenBank/DDBJ databases">
        <title>Identification and distribution of gene clusters putatively required for synthesis of sphingolipid metabolism inhibitors in phylogenetically diverse species of the filamentous fungus Fusarium.</title>
        <authorList>
            <person name="Kim H.-S."/>
            <person name="Busman M."/>
            <person name="Brown D.W."/>
            <person name="Divon H."/>
            <person name="Uhlig S."/>
            <person name="Proctor R.H."/>
        </authorList>
    </citation>
    <scope>NUCLEOTIDE SEQUENCE</scope>
    <source>
        <strain evidence="3">NRRL 25174</strain>
    </source>
</reference>
<proteinExistence type="predicted"/>
<comment type="caution">
    <text evidence="3">The sequence shown here is derived from an EMBL/GenBank/DDBJ whole genome shotgun (WGS) entry which is preliminary data.</text>
</comment>
<dbReference type="EMBL" id="PVQB02000313">
    <property type="protein sequence ID" value="KAF4338925.1"/>
    <property type="molecule type" value="Genomic_DNA"/>
</dbReference>
<dbReference type="OrthoDB" id="5399138at2759"/>
<feature type="compositionally biased region" description="Basic residues" evidence="1">
    <location>
        <begin position="260"/>
        <end position="271"/>
    </location>
</feature>
<feature type="region of interest" description="Disordered" evidence="1">
    <location>
        <begin position="102"/>
        <end position="278"/>
    </location>
</feature>
<dbReference type="PROSITE" id="PS00028">
    <property type="entry name" value="ZINC_FINGER_C2H2_1"/>
    <property type="match status" value="1"/>
</dbReference>
<dbReference type="AlphaFoldDB" id="A0A9P5AHK0"/>
<evidence type="ECO:0000313" key="4">
    <source>
        <dbReference type="Proteomes" id="UP000730481"/>
    </source>
</evidence>
<feature type="compositionally biased region" description="Low complexity" evidence="1">
    <location>
        <begin position="233"/>
        <end position="257"/>
    </location>
</feature>
<dbReference type="InterPro" id="IPR013087">
    <property type="entry name" value="Znf_C2H2_type"/>
</dbReference>
<keyword evidence="3" id="KW-0762">Sugar transport</keyword>
<sequence length="587" mass="65653">MGSNAPKRLPSDDVDGDILTFSELDFARLGLVNREFDDGMPPIGGQSTQSSYFPIQNNGLSVGHEHPDLTDEFFNSMIQPEQQTEFWLDPALTSQSWQTPLSTQTQNTGTISPLATTGNRVSTPTTTSPFATPGFNQPFGGFPIPENPHRGLPRKRSHYFRRQPHRTGSDPISIPRHNLQRDRSSDPMQRWQDSPPEAEAASLSAIADALQKTPLRKRSSAGSLGRSRVGSRAGSTVSFGSATSASSASVGSPQSTTRRGSLKGRVTKSKRSATAMSKDAEKRRFPCTFCCDRFKSKYDWARHEKSLHLDLQGWRCAPFGGAVVSTETGRSHCAYCNQLEPTPEHLETHNHAACQNDDKPHIFSRKDHLAQHLRLVHHVKTLPVIDSWKVEGPPVKSRCGICGLRMETWKERVEHLAKHFKKGDTMADWKGDHDFEPHVKARVTNSLSPWMIAAEEKCPVPFSATDPHCRDHLLQIRDNVGRTSDFADQGNDLDAVEEMASQPQPRDSNSMAFPEFLIHHLGRYAQRQMRLGIIPTDEMFQTEARRIVYDTVDPFDQTLADNEDWLSCFKEHHVNSSPDYINSSPGK</sequence>
<keyword evidence="4" id="KW-1185">Reference proteome</keyword>
<feature type="compositionally biased region" description="Polar residues" evidence="1">
    <location>
        <begin position="102"/>
        <end position="121"/>
    </location>
</feature>
<keyword evidence="3" id="KW-0813">Transport</keyword>
<name>A0A9P5AHK0_9HYPO</name>
<feature type="compositionally biased region" description="Low complexity" evidence="1">
    <location>
        <begin position="193"/>
        <end position="210"/>
    </location>
</feature>
<protein>
    <submittedName>
        <fullName evidence="3">Sugar transporter</fullName>
    </submittedName>
</protein>
<organism evidence="3 4">
    <name type="scientific">Fusarium beomiforme</name>
    <dbReference type="NCBI Taxonomy" id="44412"/>
    <lineage>
        <taxon>Eukaryota</taxon>
        <taxon>Fungi</taxon>
        <taxon>Dikarya</taxon>
        <taxon>Ascomycota</taxon>
        <taxon>Pezizomycotina</taxon>
        <taxon>Sordariomycetes</taxon>
        <taxon>Hypocreomycetidae</taxon>
        <taxon>Hypocreales</taxon>
        <taxon>Nectriaceae</taxon>
        <taxon>Fusarium</taxon>
        <taxon>Fusarium burgessii species complex</taxon>
    </lineage>
</organism>
<gene>
    <name evidence="3" type="ORF">FBEOM_7188</name>
</gene>
<evidence type="ECO:0000313" key="3">
    <source>
        <dbReference type="EMBL" id="KAF4338925.1"/>
    </source>
</evidence>
<feature type="domain" description="C2H2-type" evidence="2">
    <location>
        <begin position="287"/>
        <end position="308"/>
    </location>
</feature>
<evidence type="ECO:0000256" key="1">
    <source>
        <dbReference type="SAM" id="MobiDB-lite"/>
    </source>
</evidence>
<accession>A0A9P5AHK0</accession>